<dbReference type="STRING" id="13616.ENSMODP00000056903"/>
<feature type="transmembrane region" description="Helical" evidence="2">
    <location>
        <begin position="50"/>
        <end position="67"/>
    </location>
</feature>
<dbReference type="Bgee" id="ENSMODG00000019003">
    <property type="expression patterns" value="Expressed in lung and 18 other cell types or tissues"/>
</dbReference>
<dbReference type="PANTHER" id="PTHR23322">
    <property type="entry name" value="FAS-ASSOCIATED PROTEIN"/>
    <property type="match status" value="1"/>
</dbReference>
<keyword evidence="5" id="KW-1185">Reference proteome</keyword>
<reference evidence="4 5" key="1">
    <citation type="journal article" date="2007" name="Nature">
        <title>Genome of the marsupial Monodelphis domestica reveals innovation in non-coding sequences.</title>
        <authorList>
            <person name="Mikkelsen T.S."/>
            <person name="Wakefield M.J."/>
            <person name="Aken B."/>
            <person name="Amemiya C.T."/>
            <person name="Chang J.L."/>
            <person name="Duke S."/>
            <person name="Garber M."/>
            <person name="Gentles A.J."/>
            <person name="Goodstadt L."/>
            <person name="Heger A."/>
            <person name="Jurka J."/>
            <person name="Kamal M."/>
            <person name="Mauceli E."/>
            <person name="Searle S.M."/>
            <person name="Sharpe T."/>
            <person name="Baker M.L."/>
            <person name="Batzer M.A."/>
            <person name="Benos P.V."/>
            <person name="Belov K."/>
            <person name="Clamp M."/>
            <person name="Cook A."/>
            <person name="Cuff J."/>
            <person name="Das R."/>
            <person name="Davidow L."/>
            <person name="Deakin J.E."/>
            <person name="Fazzari M.J."/>
            <person name="Glass J.L."/>
            <person name="Grabherr M."/>
            <person name="Greally J.M."/>
            <person name="Gu W."/>
            <person name="Hore T.A."/>
            <person name="Huttley G.A."/>
            <person name="Kleber M."/>
            <person name="Jirtle R.L."/>
            <person name="Koina E."/>
            <person name="Lee J.T."/>
            <person name="Mahony S."/>
            <person name="Marra M.A."/>
            <person name="Miller R.D."/>
            <person name="Nicholls R.D."/>
            <person name="Oda M."/>
            <person name="Papenfuss A.T."/>
            <person name="Parra Z.E."/>
            <person name="Pollock D.D."/>
            <person name="Ray D.A."/>
            <person name="Schein J.E."/>
            <person name="Speed T.P."/>
            <person name="Thompson K."/>
            <person name="VandeBerg J.L."/>
            <person name="Wade C.M."/>
            <person name="Walker J.A."/>
            <person name="Waters P.D."/>
            <person name="Webber C."/>
            <person name="Weidman J.R."/>
            <person name="Xie X."/>
            <person name="Zody M.C."/>
            <person name="Baldwin J."/>
            <person name="Abdouelleil A."/>
            <person name="Abdulkadir J."/>
            <person name="Abebe A."/>
            <person name="Abera B."/>
            <person name="Abreu J."/>
            <person name="Acer S.C."/>
            <person name="Aftuck L."/>
            <person name="Alexander A."/>
            <person name="An P."/>
            <person name="Anderson E."/>
            <person name="Anderson S."/>
            <person name="Arachi H."/>
            <person name="Azer M."/>
            <person name="Bachantsang P."/>
            <person name="Barry A."/>
            <person name="Bayul T."/>
            <person name="Berlin A."/>
            <person name="Bessette D."/>
            <person name="Bloom T."/>
            <person name="Bloom T."/>
            <person name="Boguslavskiy L."/>
            <person name="Bonnet C."/>
            <person name="Boukhgalter B."/>
            <person name="Bourzgui I."/>
            <person name="Brown A."/>
            <person name="Cahill P."/>
            <person name="Channer S."/>
            <person name="Cheshatsang Y."/>
            <person name="Chuda L."/>
            <person name="Citroen M."/>
            <person name="Collymore A."/>
            <person name="Cooke P."/>
            <person name="Costello M."/>
            <person name="D'Aco K."/>
            <person name="Daza R."/>
            <person name="De Haan G."/>
            <person name="DeGray S."/>
            <person name="DeMaso C."/>
            <person name="Dhargay N."/>
            <person name="Dooley K."/>
            <person name="Dooley E."/>
            <person name="Doricent M."/>
            <person name="Dorje P."/>
            <person name="Dorjee K."/>
            <person name="Dupes A."/>
            <person name="Elong R."/>
            <person name="Falk J."/>
            <person name="Farina A."/>
            <person name="Faro S."/>
            <person name="Ferguson D."/>
            <person name="Fisher S."/>
            <person name="Foley C.D."/>
            <person name="Franke A."/>
            <person name="Friedrich D."/>
            <person name="Gadbois L."/>
            <person name="Gearin G."/>
            <person name="Gearin C.R."/>
            <person name="Giannoukos G."/>
            <person name="Goode T."/>
            <person name="Graham J."/>
            <person name="Grandbois E."/>
            <person name="Grewal S."/>
            <person name="Gyaltsen K."/>
            <person name="Hafez N."/>
            <person name="Hagos B."/>
            <person name="Hall J."/>
            <person name="Henson C."/>
            <person name="Hollinger A."/>
            <person name="Honan T."/>
            <person name="Huard M.D."/>
            <person name="Hughes L."/>
            <person name="Hurhula B."/>
            <person name="Husby M.E."/>
            <person name="Kamat A."/>
            <person name="Kanga B."/>
            <person name="Kashin S."/>
            <person name="Khazanovich D."/>
            <person name="Kisner P."/>
            <person name="Lance K."/>
            <person name="Lara M."/>
            <person name="Lee W."/>
            <person name="Lennon N."/>
            <person name="Letendre F."/>
            <person name="LeVine R."/>
            <person name="Lipovsky A."/>
            <person name="Liu X."/>
            <person name="Liu J."/>
            <person name="Liu S."/>
            <person name="Lokyitsang T."/>
            <person name="Lokyitsang Y."/>
            <person name="Lubonja R."/>
            <person name="Lui A."/>
            <person name="MacDonald P."/>
            <person name="Magnisalis V."/>
            <person name="Maru K."/>
            <person name="Matthews C."/>
            <person name="McCusker W."/>
            <person name="McDonough S."/>
            <person name="Mehta T."/>
            <person name="Meldrim J."/>
            <person name="Meneus L."/>
            <person name="Mihai O."/>
            <person name="Mihalev A."/>
            <person name="Mihova T."/>
            <person name="Mittelman R."/>
            <person name="Mlenga V."/>
            <person name="Montmayeur A."/>
            <person name="Mulrain L."/>
            <person name="Navidi A."/>
            <person name="Naylor J."/>
            <person name="Negash T."/>
            <person name="Nguyen T."/>
            <person name="Nguyen N."/>
            <person name="Nicol R."/>
            <person name="Norbu C."/>
            <person name="Norbu N."/>
            <person name="Novod N."/>
            <person name="O'Neill B."/>
            <person name="Osman S."/>
            <person name="Markiewicz E."/>
            <person name="Oyono O.L."/>
            <person name="Patti C."/>
            <person name="Phunkhang P."/>
            <person name="Pierre F."/>
            <person name="Priest M."/>
            <person name="Raghuraman S."/>
            <person name="Rege F."/>
            <person name="Reyes R."/>
            <person name="Rise C."/>
            <person name="Rogov P."/>
            <person name="Ross K."/>
            <person name="Ryan E."/>
            <person name="Settipalli S."/>
            <person name="Shea T."/>
            <person name="Sherpa N."/>
            <person name="Shi L."/>
            <person name="Shih D."/>
            <person name="Sparrow T."/>
            <person name="Spaulding J."/>
            <person name="Stalker J."/>
            <person name="Stange-Thomann N."/>
            <person name="Stavropoulos S."/>
            <person name="Stone C."/>
            <person name="Strader C."/>
            <person name="Tesfaye S."/>
            <person name="Thomson T."/>
            <person name="Thoulutsang Y."/>
            <person name="Thoulutsang D."/>
            <person name="Topham K."/>
            <person name="Topping I."/>
            <person name="Tsamla T."/>
            <person name="Vassiliev H."/>
            <person name="Vo A."/>
            <person name="Wangchuk T."/>
            <person name="Wangdi T."/>
            <person name="Weiand M."/>
            <person name="Wilkinson J."/>
            <person name="Wilson A."/>
            <person name="Yadav S."/>
            <person name="Young G."/>
            <person name="Yu Q."/>
            <person name="Zembek L."/>
            <person name="Zhong D."/>
            <person name="Zimmer A."/>
            <person name="Zwirko Z."/>
            <person name="Jaffe D.B."/>
            <person name="Alvarez P."/>
            <person name="Brockman W."/>
            <person name="Butler J."/>
            <person name="Chin C."/>
            <person name="Gnerre S."/>
            <person name="MacCallum I."/>
            <person name="Graves J.A."/>
            <person name="Ponting C.P."/>
            <person name="Breen M."/>
            <person name="Samollow P.B."/>
            <person name="Lander E.S."/>
            <person name="Lindblad-Toh K."/>
        </authorList>
    </citation>
    <scope>NUCLEOTIDE SEQUENCE [LARGE SCALE GENOMIC DNA]</scope>
</reference>
<dbReference type="SUPFAM" id="SSF54236">
    <property type="entry name" value="Ubiquitin-like"/>
    <property type="match status" value="1"/>
</dbReference>
<dbReference type="GO" id="GO:0043130">
    <property type="term" value="F:ubiquitin binding"/>
    <property type="evidence" value="ECO:0000318"/>
    <property type="project" value="GO_Central"/>
</dbReference>
<sequence>MSFPDASSTGSPARPPDGSGLRWGGMEDGHEGRSRACASGAASGAMEARAIWLLLTFPAALLFCQQLRSVGLNPGWKDIFLFFGRGLLFLAILTLIISVTTPWLTSQAPAKVCLTVTEEENKRRQKQAREEQQEALCSQTLALIPLLLLCLASRLQKWTPGQSSEYLKNVLKPRQEKKLREREECFFQMMGETWKSTDGYKLGGREEPGLDSENRASGDTPNKEASRRRKLPGQGGHVSVSPEQLRAKKVLLLPEEPPETAAQVVAVALRCPDGQLLQRRFYKWCRSQVLLDWMTKAGYHSSNYTLCTSFPRRPLEVAAEQTLEDSGLVTGTVLNVEEKEPCSSPGSTRASRSSPAN</sequence>
<dbReference type="InterPro" id="IPR050730">
    <property type="entry name" value="UBX_domain-protein"/>
</dbReference>
<keyword evidence="2" id="KW-0812">Transmembrane</keyword>
<evidence type="ECO:0000256" key="1">
    <source>
        <dbReference type="SAM" id="MobiDB-lite"/>
    </source>
</evidence>
<reference evidence="4" key="2">
    <citation type="submission" date="2025-08" db="UniProtKB">
        <authorList>
            <consortium name="Ensembl"/>
        </authorList>
    </citation>
    <scope>IDENTIFICATION</scope>
</reference>
<evidence type="ECO:0000256" key="2">
    <source>
        <dbReference type="SAM" id="Phobius"/>
    </source>
</evidence>
<dbReference type="InParanoid" id="A0A5F8HAR0"/>
<feature type="compositionally biased region" description="Basic and acidic residues" evidence="1">
    <location>
        <begin position="203"/>
        <end position="225"/>
    </location>
</feature>
<dbReference type="AlphaFoldDB" id="A0A5F8HAR0"/>
<evidence type="ECO:0000259" key="3">
    <source>
        <dbReference type="PROSITE" id="PS50033"/>
    </source>
</evidence>
<dbReference type="InterPro" id="IPR001012">
    <property type="entry name" value="UBX_dom"/>
</dbReference>
<feature type="compositionally biased region" description="Polar residues" evidence="1">
    <location>
        <begin position="1"/>
        <end position="11"/>
    </location>
</feature>
<name>A0A5F8HAR0_MONDO</name>
<dbReference type="PANTHER" id="PTHR23322:SF93">
    <property type="entry name" value="UBX DOMAIN-CONTAINING PROTEIN 8"/>
    <property type="match status" value="1"/>
</dbReference>
<evidence type="ECO:0000313" key="4">
    <source>
        <dbReference type="Ensembl" id="ENSMODP00000056903.1"/>
    </source>
</evidence>
<dbReference type="InterPro" id="IPR029071">
    <property type="entry name" value="Ubiquitin-like_domsf"/>
</dbReference>
<feature type="transmembrane region" description="Helical" evidence="2">
    <location>
        <begin position="79"/>
        <end position="104"/>
    </location>
</feature>
<dbReference type="GeneTree" id="ENSGT00390000018326"/>
<organism evidence="4 5">
    <name type="scientific">Monodelphis domestica</name>
    <name type="common">Gray short-tailed opossum</name>
    <dbReference type="NCBI Taxonomy" id="13616"/>
    <lineage>
        <taxon>Eukaryota</taxon>
        <taxon>Metazoa</taxon>
        <taxon>Chordata</taxon>
        <taxon>Craniata</taxon>
        <taxon>Vertebrata</taxon>
        <taxon>Euteleostomi</taxon>
        <taxon>Mammalia</taxon>
        <taxon>Metatheria</taxon>
        <taxon>Didelphimorphia</taxon>
        <taxon>Didelphidae</taxon>
        <taxon>Monodelphis</taxon>
    </lineage>
</organism>
<dbReference type="PROSITE" id="PS50033">
    <property type="entry name" value="UBX"/>
    <property type="match status" value="1"/>
</dbReference>
<keyword evidence="2" id="KW-0472">Membrane</keyword>
<dbReference type="Gene3D" id="3.10.20.90">
    <property type="entry name" value="Phosphatidylinositol 3-kinase Catalytic Subunit, Chain A, domain 1"/>
    <property type="match status" value="1"/>
</dbReference>
<dbReference type="KEGG" id="mdo:100019777"/>
<protein>
    <submittedName>
        <fullName evidence="4">UBX domain protein 8</fullName>
    </submittedName>
</protein>
<feature type="region of interest" description="Disordered" evidence="1">
    <location>
        <begin position="1"/>
        <end position="36"/>
    </location>
</feature>
<dbReference type="Pfam" id="PF00789">
    <property type="entry name" value="UBX"/>
    <property type="match status" value="1"/>
</dbReference>
<reference evidence="4" key="3">
    <citation type="submission" date="2025-09" db="UniProtKB">
        <authorList>
            <consortium name="Ensembl"/>
        </authorList>
    </citation>
    <scope>IDENTIFICATION</scope>
</reference>
<feature type="domain" description="UBX" evidence="3">
    <location>
        <begin position="260"/>
        <end position="336"/>
    </location>
</feature>
<accession>A0A5F8HAR0</accession>
<feature type="region of interest" description="Disordered" evidence="1">
    <location>
        <begin position="335"/>
        <end position="357"/>
    </location>
</feature>
<dbReference type="FunCoup" id="A0A5F8HAR0">
    <property type="interactions" value="199"/>
</dbReference>
<keyword evidence="2" id="KW-1133">Transmembrane helix</keyword>
<evidence type="ECO:0000313" key="5">
    <source>
        <dbReference type="Proteomes" id="UP000002280"/>
    </source>
</evidence>
<feature type="compositionally biased region" description="Low complexity" evidence="1">
    <location>
        <begin position="343"/>
        <end position="357"/>
    </location>
</feature>
<dbReference type="Ensembl" id="ENSMODT00000072771.1">
    <property type="protein sequence ID" value="ENSMODP00000056903.1"/>
    <property type="gene ID" value="ENSMODG00000019003.4"/>
</dbReference>
<feature type="region of interest" description="Disordered" evidence="1">
    <location>
        <begin position="197"/>
        <end position="239"/>
    </location>
</feature>
<feature type="compositionally biased region" description="Basic and acidic residues" evidence="1">
    <location>
        <begin position="25"/>
        <end position="34"/>
    </location>
</feature>
<proteinExistence type="predicted"/>
<dbReference type="Proteomes" id="UP000002280">
    <property type="component" value="Chromosome 5"/>
</dbReference>